<keyword evidence="1" id="KW-0175">Coiled coil</keyword>
<accession>A0A1J8NIW8</accession>
<gene>
    <name evidence="2" type="ORF">A1D18_03930</name>
</gene>
<comment type="caution">
    <text evidence="2">The sequence shown here is derived from an EMBL/GenBank/DDBJ whole genome shotgun (WGS) entry which is preliminary data.</text>
</comment>
<dbReference type="EMBL" id="LUKY01000033">
    <property type="protein sequence ID" value="OIZ94030.1"/>
    <property type="molecule type" value="Genomic_DNA"/>
</dbReference>
<dbReference type="AlphaFoldDB" id="A0A1J8NIW8"/>
<protein>
    <submittedName>
        <fullName evidence="2">Uncharacterized protein</fullName>
    </submittedName>
</protein>
<dbReference type="Proteomes" id="UP000183924">
    <property type="component" value="Unassembled WGS sequence"/>
</dbReference>
<proteinExistence type="predicted"/>
<evidence type="ECO:0000313" key="3">
    <source>
        <dbReference type="Proteomes" id="UP000183924"/>
    </source>
</evidence>
<dbReference type="STRING" id="1225476.A1D18_03930"/>
<reference evidence="2 3" key="1">
    <citation type="submission" date="2016-03" db="EMBL/GenBank/DDBJ databases">
        <title>Comparative genomics of Rickettsiella.</title>
        <authorList>
            <person name="Chandler C."/>
            <person name="Wang Y."/>
        </authorList>
    </citation>
    <scope>NUCLEOTIDE SEQUENCE [LARGE SCALE GENOMIC DNA]</scope>
    <source>
        <strain evidence="2 3">RCFS May 2013</strain>
    </source>
</reference>
<dbReference type="InterPro" id="IPR032675">
    <property type="entry name" value="LRR_dom_sf"/>
</dbReference>
<name>A0A1J8NIW8_9COXI</name>
<evidence type="ECO:0000256" key="1">
    <source>
        <dbReference type="SAM" id="Coils"/>
    </source>
</evidence>
<feature type="coiled-coil region" evidence="1">
    <location>
        <begin position="582"/>
        <end position="609"/>
    </location>
</feature>
<dbReference type="Gene3D" id="3.80.10.10">
    <property type="entry name" value="Ribonuclease Inhibitor"/>
    <property type="match status" value="1"/>
</dbReference>
<keyword evidence="3" id="KW-1185">Reference proteome</keyword>
<dbReference type="SUPFAM" id="SSF52047">
    <property type="entry name" value="RNI-like"/>
    <property type="match status" value="1"/>
</dbReference>
<sequence length="640" mass="73929">MFFSTTEFSQGLVILQETLLSLLTQPWRTIELDQLFFCPYHQVDAKATQDFYNELLKSLSRNSSLKQLSITPFSLSKYRDNLISFLATAKLEHLHLDITEADPSSWEAFCQVLERHSSLQSLNLGNSALDSFAYKALANLLDKNYKIKITLPEPTDAELLSAYQPLKKRLSKPGLERFKEKYLTQDRLFQIAIKSLELLKKLKLNNYQATQQAQLEKQFEFLLKGQAALAFTDGNYTDVLHRIYQEHHHLIDEESPYLVQLHLNTLPANKTKTMGSILLEKALETNNQRAIQTLLNANANLFEFHPHEDEPFLVKVLQNSGTIKELVLDHIRQYSQLEESDLFQLQIADGSKTIGYVLLEKALKTQNPSALKALLNIHVNLFEYPDNNEEPFLVKVLQSKGILKRMVVEYIQQDQQIMNLAIEFFGPSSKLKNLFGEFKDHLDNYGAQLVKRDNPSLLVSIAKKILMTWRQIVDFENPSDKRGQECAEMYLNLNECLQVSEQELTLYNFFDKMHKIIIKMKENSTEAIRGFFNSSFLHEKSLKLITKFEYELLDSKKSVFDKSINQIKEAREQDRLVFNEQIEMMKTENAEMRKTQAQMEAQIHKLSKQMGAHGFFPEAKPPLFNLPNQANNEAQGAFQP</sequence>
<organism evidence="2 3">
    <name type="scientific">Candidatus Rickettsiella isopodorum</name>
    <dbReference type="NCBI Taxonomy" id="1225476"/>
    <lineage>
        <taxon>Bacteria</taxon>
        <taxon>Pseudomonadati</taxon>
        <taxon>Pseudomonadota</taxon>
        <taxon>Gammaproteobacteria</taxon>
        <taxon>Legionellales</taxon>
        <taxon>Coxiellaceae</taxon>
        <taxon>Rickettsiella</taxon>
    </lineage>
</organism>
<evidence type="ECO:0000313" key="2">
    <source>
        <dbReference type="EMBL" id="OIZ94030.1"/>
    </source>
</evidence>